<sequence length="102" mass="11015">MPDADPPPFVPDVTLDLVDAGWWLELRCACGRMTQVPHRLLARAHGPRARVPGLLARFRCRTCGGPPVSAEWIDNPAGGAPGSGYPPKRRVPLRLPPSAPPH</sequence>
<gene>
    <name evidence="2" type="ORF">GCM10009416_11370</name>
</gene>
<dbReference type="RefSeq" id="WP_343894206.1">
    <property type="nucleotide sequence ID" value="NZ_BAAAFZ010000009.1"/>
</dbReference>
<name>A0ABN1EU28_9PROT</name>
<proteinExistence type="predicted"/>
<accession>A0ABN1EU28</accession>
<comment type="caution">
    <text evidence="2">The sequence shown here is derived from an EMBL/GenBank/DDBJ whole genome shotgun (WGS) entry which is preliminary data.</text>
</comment>
<evidence type="ECO:0000313" key="2">
    <source>
        <dbReference type="EMBL" id="GAA0574404.1"/>
    </source>
</evidence>
<protein>
    <submittedName>
        <fullName evidence="2">Uncharacterized protein</fullName>
    </submittedName>
</protein>
<dbReference type="Proteomes" id="UP001501588">
    <property type="component" value="Unassembled WGS sequence"/>
</dbReference>
<organism evidence="2 3">
    <name type="scientific">Craurococcus roseus</name>
    <dbReference type="NCBI Taxonomy" id="77585"/>
    <lineage>
        <taxon>Bacteria</taxon>
        <taxon>Pseudomonadati</taxon>
        <taxon>Pseudomonadota</taxon>
        <taxon>Alphaproteobacteria</taxon>
        <taxon>Acetobacterales</taxon>
        <taxon>Acetobacteraceae</taxon>
        <taxon>Craurococcus</taxon>
    </lineage>
</organism>
<feature type="region of interest" description="Disordered" evidence="1">
    <location>
        <begin position="72"/>
        <end position="102"/>
    </location>
</feature>
<evidence type="ECO:0000313" key="3">
    <source>
        <dbReference type="Proteomes" id="UP001501588"/>
    </source>
</evidence>
<reference evidence="2 3" key="1">
    <citation type="journal article" date="2019" name="Int. J. Syst. Evol. Microbiol.">
        <title>The Global Catalogue of Microorganisms (GCM) 10K type strain sequencing project: providing services to taxonomists for standard genome sequencing and annotation.</title>
        <authorList>
            <consortium name="The Broad Institute Genomics Platform"/>
            <consortium name="The Broad Institute Genome Sequencing Center for Infectious Disease"/>
            <person name="Wu L."/>
            <person name="Ma J."/>
        </authorList>
    </citation>
    <scope>NUCLEOTIDE SEQUENCE [LARGE SCALE GENOMIC DNA]</scope>
    <source>
        <strain evidence="2 3">JCM 9933</strain>
    </source>
</reference>
<keyword evidence="3" id="KW-1185">Reference proteome</keyword>
<evidence type="ECO:0000256" key="1">
    <source>
        <dbReference type="SAM" id="MobiDB-lite"/>
    </source>
</evidence>
<dbReference type="EMBL" id="BAAAFZ010000009">
    <property type="protein sequence ID" value="GAA0574404.1"/>
    <property type="molecule type" value="Genomic_DNA"/>
</dbReference>